<dbReference type="AlphaFoldDB" id="A0A7M4E5L3"/>
<dbReference type="Ensembl" id="ENSCPRT00005005577.1">
    <property type="protein sequence ID" value="ENSCPRP00005004762.1"/>
    <property type="gene ID" value="ENSCPRG00005003287.1"/>
</dbReference>
<reference evidence="3" key="2">
    <citation type="submission" date="2025-09" db="UniProtKB">
        <authorList>
            <consortium name="Ensembl"/>
        </authorList>
    </citation>
    <scope>IDENTIFICATION</scope>
</reference>
<organism evidence="3 4">
    <name type="scientific">Crocodylus porosus</name>
    <name type="common">Saltwater crocodile</name>
    <name type="synonym">Estuarine crocodile</name>
    <dbReference type="NCBI Taxonomy" id="8502"/>
    <lineage>
        <taxon>Eukaryota</taxon>
        <taxon>Metazoa</taxon>
        <taxon>Chordata</taxon>
        <taxon>Craniata</taxon>
        <taxon>Vertebrata</taxon>
        <taxon>Euteleostomi</taxon>
        <taxon>Archelosauria</taxon>
        <taxon>Archosauria</taxon>
        <taxon>Crocodylia</taxon>
        <taxon>Longirostres</taxon>
        <taxon>Crocodylidae</taxon>
        <taxon>Crocodylus</taxon>
    </lineage>
</organism>
<feature type="domain" description="Serpin" evidence="2">
    <location>
        <begin position="33"/>
        <end position="417"/>
    </location>
</feature>
<sequence length="417" mass="47316">MALLHNCTTAAFFLDHTDFTMGSISAANAEFCFDLFRELKPQHINENIFYSPLSIISALAMVYLGTRGNTALQVEKVLHFDEFRGLEGPSKTEVKKSHLPSFCGEPKGIHFKFKDLLSEINSHSANYSLRMVNRLYAENTYSILPQYLKRTNKLYQAGLESVDFKNAPEESRRIINSWVENQTNGLIKDLFGTGSIDTFTALVLVNVIYFKGKWNKGFEEENTKEMPFRINQQETKPVQMMHQAGFFKIASIGSEKIHILELPYANEELSMIILLPNDISDLDQLENTINFDKLMAWTSSTNMRKRKVEVYLPRMKLEEQYSLAPVLSSLGMTDLFTQSADLSGISTGKNLAVSEVIHKSHVEINEEGTEAAAATGVTIVLMSHVFPIKFKADHPFLFFIHHKKTNLILFYGRFSSP</sequence>
<dbReference type="PANTHER" id="PTHR11461">
    <property type="entry name" value="SERINE PROTEASE INHIBITOR, SERPIN"/>
    <property type="match status" value="1"/>
</dbReference>
<dbReference type="GeneTree" id="ENSGT00940000154520"/>
<dbReference type="InterPro" id="IPR042185">
    <property type="entry name" value="Serpin_sf_2"/>
</dbReference>
<dbReference type="Gene3D" id="3.30.497.10">
    <property type="entry name" value="Antithrombin, subunit I, domain 2"/>
    <property type="match status" value="1"/>
</dbReference>
<dbReference type="GO" id="GO:0005615">
    <property type="term" value="C:extracellular space"/>
    <property type="evidence" value="ECO:0007669"/>
    <property type="project" value="InterPro"/>
</dbReference>
<dbReference type="InterPro" id="IPR023796">
    <property type="entry name" value="Serpin_dom"/>
</dbReference>
<dbReference type="Proteomes" id="UP000594220">
    <property type="component" value="Unplaced"/>
</dbReference>
<reference evidence="3" key="1">
    <citation type="submission" date="2025-08" db="UniProtKB">
        <authorList>
            <consortium name="Ensembl"/>
        </authorList>
    </citation>
    <scope>IDENTIFICATION</scope>
</reference>
<gene>
    <name evidence="3" type="primary">LOC109315954</name>
</gene>
<dbReference type="FunFam" id="2.30.39.10:FF:000001">
    <property type="entry name" value="Serpin family B member 2"/>
    <property type="match status" value="1"/>
</dbReference>
<evidence type="ECO:0000259" key="2">
    <source>
        <dbReference type="SMART" id="SM00093"/>
    </source>
</evidence>
<comment type="similarity">
    <text evidence="1">Belongs to the serpin family. Ov-serpin subfamily.</text>
</comment>
<dbReference type="PANTHER" id="PTHR11461:SF186">
    <property type="entry name" value="SERPIN B4"/>
    <property type="match status" value="1"/>
</dbReference>
<dbReference type="PROSITE" id="PS00284">
    <property type="entry name" value="SERPIN"/>
    <property type="match status" value="1"/>
</dbReference>
<dbReference type="Gene3D" id="2.30.39.10">
    <property type="entry name" value="Alpha-1-antitrypsin, domain 1"/>
    <property type="match status" value="1"/>
</dbReference>
<dbReference type="SMART" id="SM00093">
    <property type="entry name" value="SERPIN"/>
    <property type="match status" value="1"/>
</dbReference>
<name>A0A7M4E5L3_CROPO</name>
<dbReference type="InterPro" id="IPR036186">
    <property type="entry name" value="Serpin_sf"/>
</dbReference>
<evidence type="ECO:0000313" key="4">
    <source>
        <dbReference type="Proteomes" id="UP000594220"/>
    </source>
</evidence>
<dbReference type="InterPro" id="IPR023795">
    <property type="entry name" value="Serpin_CS"/>
</dbReference>
<dbReference type="CDD" id="cd19956">
    <property type="entry name" value="serpinB"/>
    <property type="match status" value="1"/>
</dbReference>
<dbReference type="Pfam" id="PF00079">
    <property type="entry name" value="Serpin"/>
    <property type="match status" value="1"/>
</dbReference>
<dbReference type="InterPro" id="IPR000215">
    <property type="entry name" value="Serpin_fam"/>
</dbReference>
<dbReference type="OMA" id="EYIHRSF"/>
<dbReference type="SUPFAM" id="SSF56574">
    <property type="entry name" value="Serpins"/>
    <property type="match status" value="1"/>
</dbReference>
<accession>A0A7M4E5L3</accession>
<proteinExistence type="inferred from homology"/>
<keyword evidence="4" id="KW-1185">Reference proteome</keyword>
<evidence type="ECO:0000256" key="1">
    <source>
        <dbReference type="ARBA" id="ARBA00006426"/>
    </source>
</evidence>
<dbReference type="InterPro" id="IPR042178">
    <property type="entry name" value="Serpin_sf_1"/>
</dbReference>
<protein>
    <submittedName>
        <fullName evidence="3">Ovalbumin-like</fullName>
    </submittedName>
</protein>
<evidence type="ECO:0000313" key="3">
    <source>
        <dbReference type="Ensembl" id="ENSCPRP00005004762.1"/>
    </source>
</evidence>
<dbReference type="GO" id="GO:0004867">
    <property type="term" value="F:serine-type endopeptidase inhibitor activity"/>
    <property type="evidence" value="ECO:0007669"/>
    <property type="project" value="InterPro"/>
</dbReference>